<evidence type="ECO:0000313" key="4">
    <source>
        <dbReference type="Proteomes" id="UP001634394"/>
    </source>
</evidence>
<proteinExistence type="predicted"/>
<protein>
    <submittedName>
        <fullName evidence="3">Uncharacterized protein</fullName>
    </submittedName>
</protein>
<dbReference type="EMBL" id="JBJQND010000009">
    <property type="protein sequence ID" value="KAL3866258.1"/>
    <property type="molecule type" value="Genomic_DNA"/>
</dbReference>
<dbReference type="PANTHER" id="PTHR31836:SF21">
    <property type="entry name" value="EXPANSIN-LIKE PROTEIN 7"/>
    <property type="match status" value="1"/>
</dbReference>
<dbReference type="CDD" id="cd22271">
    <property type="entry name" value="DPBB_EXP_N-like"/>
    <property type="match status" value="1"/>
</dbReference>
<name>A0ABD3W059_SINWO</name>
<dbReference type="SUPFAM" id="SSF49590">
    <property type="entry name" value="PHL pollen allergen"/>
    <property type="match status" value="1"/>
</dbReference>
<gene>
    <name evidence="3" type="ORF">ACJMK2_043572</name>
</gene>
<dbReference type="Proteomes" id="UP001634394">
    <property type="component" value="Unassembled WGS sequence"/>
</dbReference>
<dbReference type="InterPro" id="IPR051477">
    <property type="entry name" value="Expansin_CellWall"/>
</dbReference>
<dbReference type="InterPro" id="IPR036908">
    <property type="entry name" value="RlpA-like_sf"/>
</dbReference>
<keyword evidence="1 2" id="KW-0732">Signal</keyword>
<dbReference type="Gene3D" id="2.60.40.760">
    <property type="entry name" value="Expansin, cellulose-binding-like domain"/>
    <property type="match status" value="1"/>
</dbReference>
<evidence type="ECO:0000256" key="1">
    <source>
        <dbReference type="ARBA" id="ARBA00022729"/>
    </source>
</evidence>
<evidence type="ECO:0000256" key="2">
    <source>
        <dbReference type="SAM" id="SignalP"/>
    </source>
</evidence>
<dbReference type="AlphaFoldDB" id="A0ABD3W059"/>
<accession>A0ABD3W059</accession>
<evidence type="ECO:0000313" key="3">
    <source>
        <dbReference type="EMBL" id="KAL3866258.1"/>
    </source>
</evidence>
<feature type="signal peptide" evidence="2">
    <location>
        <begin position="1"/>
        <end position="16"/>
    </location>
</feature>
<reference evidence="3 4" key="1">
    <citation type="submission" date="2024-11" db="EMBL/GenBank/DDBJ databases">
        <title>Chromosome-level genome assembly of the freshwater bivalve Anodonta woodiana.</title>
        <authorList>
            <person name="Chen X."/>
        </authorList>
    </citation>
    <scope>NUCLEOTIDE SEQUENCE [LARGE SCALE GENOMIC DNA]</scope>
    <source>
        <strain evidence="3">MN2024</strain>
        <tissue evidence="3">Gills</tissue>
    </source>
</reference>
<feature type="chain" id="PRO_5044883049" evidence="2">
    <location>
        <begin position="17"/>
        <end position="243"/>
    </location>
</feature>
<sequence>MILLTVFAAIIGFACSAQNADILSLYQHKTAGDGTYYGTGTGGMCQFPPPDLPPVAKTPGMRLVALNAPQMHASLGCGMCFNVHASGKGLGTNPIHGDFMVFVKDVCPECHAGSLDFAENGDGRWAVEIQAVQCPVGNTKIEYKFQGSNQYYLKLQTRNSRLPVTEVSVFQPHSKTWEHMKRSGDGFWLMGDGTWEKPIQTPIHVRLTAPNGESIEDHIPQIQDDVVIHGNGVQFSLDAHLPH</sequence>
<dbReference type="PANTHER" id="PTHR31836">
    <property type="match status" value="1"/>
</dbReference>
<keyword evidence="4" id="KW-1185">Reference proteome</keyword>
<comment type="caution">
    <text evidence="3">The sequence shown here is derived from an EMBL/GenBank/DDBJ whole genome shotgun (WGS) entry which is preliminary data.</text>
</comment>
<organism evidence="3 4">
    <name type="scientific">Sinanodonta woodiana</name>
    <name type="common">Chinese pond mussel</name>
    <name type="synonym">Anodonta woodiana</name>
    <dbReference type="NCBI Taxonomy" id="1069815"/>
    <lineage>
        <taxon>Eukaryota</taxon>
        <taxon>Metazoa</taxon>
        <taxon>Spiralia</taxon>
        <taxon>Lophotrochozoa</taxon>
        <taxon>Mollusca</taxon>
        <taxon>Bivalvia</taxon>
        <taxon>Autobranchia</taxon>
        <taxon>Heteroconchia</taxon>
        <taxon>Palaeoheterodonta</taxon>
        <taxon>Unionida</taxon>
        <taxon>Unionoidea</taxon>
        <taxon>Unionidae</taxon>
        <taxon>Unioninae</taxon>
        <taxon>Sinanodonta</taxon>
    </lineage>
</organism>
<dbReference type="SUPFAM" id="SSF50685">
    <property type="entry name" value="Barwin-like endoglucanases"/>
    <property type="match status" value="1"/>
</dbReference>
<dbReference type="InterPro" id="IPR036749">
    <property type="entry name" value="Expansin_CBD_sf"/>
</dbReference>
<dbReference type="Gene3D" id="2.40.40.10">
    <property type="entry name" value="RlpA-like domain"/>
    <property type="match status" value="1"/>
</dbReference>